<sequence>MNSRLPTSALTDPGTDAALIGGLPLDIPGLCRTLQGLLIHEAWIERQGLDVAAFTGQSRATLPVAERLKQILAIDPRPLTIARPGASRVLATCRDFSLMSCAVLRHHRVPARIRCGFGRYFTGHPYHDHWVCEYWSRDEQRWVLVDAELDELHRSLLKFDFEPADVPRTAFITGIEAWKLCRTGAIDPAQLGHGTTTGLFFARVNLVRDLLALAKIEASAWDTWRAAREPHRVLDDAALSRCDGIAQRGEAGAIEIAPSLSAPPWH</sequence>
<dbReference type="EMBL" id="SPQT01000013">
    <property type="protein sequence ID" value="TFV45795.1"/>
    <property type="molecule type" value="Genomic_DNA"/>
</dbReference>
<evidence type="ECO:0000313" key="3">
    <source>
        <dbReference type="Proteomes" id="UP000297966"/>
    </source>
</evidence>
<proteinExistence type="predicted"/>
<dbReference type="Pfam" id="PF01841">
    <property type="entry name" value="Transglut_core"/>
    <property type="match status" value="1"/>
</dbReference>
<evidence type="ECO:0000259" key="1">
    <source>
        <dbReference type="Pfam" id="PF01841"/>
    </source>
</evidence>
<dbReference type="InterPro" id="IPR038765">
    <property type="entry name" value="Papain-like_cys_pep_sf"/>
</dbReference>
<evidence type="ECO:0000313" key="2">
    <source>
        <dbReference type="EMBL" id="TFV45795.1"/>
    </source>
</evidence>
<reference evidence="2 3" key="1">
    <citation type="submission" date="2019-03" db="EMBL/GenBank/DDBJ databases">
        <title>Bradyrhizobium diversity isolated from nodules of Chamaecrista fasciculata.</title>
        <authorList>
            <person name="Klepa M.S."/>
            <person name="Urquiaga M.O."/>
            <person name="Hungria M."/>
            <person name="Delamuta J.R."/>
        </authorList>
    </citation>
    <scope>NUCLEOTIDE SEQUENCE [LARGE SCALE GENOMIC DNA]</scope>
    <source>
        <strain evidence="2 3">CNPSo 3448</strain>
    </source>
</reference>
<keyword evidence="3" id="KW-1185">Reference proteome</keyword>
<dbReference type="OrthoDB" id="148799at2"/>
<dbReference type="SUPFAM" id="SSF54001">
    <property type="entry name" value="Cysteine proteinases"/>
    <property type="match status" value="1"/>
</dbReference>
<comment type="caution">
    <text evidence="2">The sequence shown here is derived from an EMBL/GenBank/DDBJ whole genome shotgun (WGS) entry which is preliminary data.</text>
</comment>
<dbReference type="InterPro" id="IPR002931">
    <property type="entry name" value="Transglutaminase-like"/>
</dbReference>
<feature type="domain" description="Transglutaminase-like" evidence="1">
    <location>
        <begin position="91"/>
        <end position="147"/>
    </location>
</feature>
<dbReference type="Gene3D" id="3.10.620.30">
    <property type="match status" value="1"/>
</dbReference>
<organism evidence="2 3">
    <name type="scientific">Bradyrhizobium niftali</name>
    <dbReference type="NCBI Taxonomy" id="2560055"/>
    <lineage>
        <taxon>Bacteria</taxon>
        <taxon>Pseudomonadati</taxon>
        <taxon>Pseudomonadota</taxon>
        <taxon>Alphaproteobacteria</taxon>
        <taxon>Hyphomicrobiales</taxon>
        <taxon>Nitrobacteraceae</taxon>
        <taxon>Bradyrhizobium</taxon>
    </lineage>
</organism>
<dbReference type="Proteomes" id="UP000297966">
    <property type="component" value="Unassembled WGS sequence"/>
</dbReference>
<dbReference type="AlphaFoldDB" id="A0A4Y9LR94"/>
<gene>
    <name evidence="2" type="ORF">E4K65_22150</name>
</gene>
<protein>
    <submittedName>
        <fullName evidence="2">Transglutaminase domain-containing protein</fullName>
    </submittedName>
</protein>
<accession>A0A4Y9LR94</accession>
<name>A0A4Y9LR94_9BRAD</name>